<protein>
    <submittedName>
        <fullName evidence="2">Uncharacterized protein</fullName>
    </submittedName>
</protein>
<gene>
    <name evidence="2" type="ORF">C9J47_03270</name>
</gene>
<dbReference type="EMBL" id="PYOC01000001">
    <property type="protein sequence ID" value="PSV49602.1"/>
    <property type="molecule type" value="Genomic_DNA"/>
</dbReference>
<organism evidence="2 3">
    <name type="scientific">Photobacterium indicum</name>
    <dbReference type="NCBI Taxonomy" id="81447"/>
    <lineage>
        <taxon>Bacteria</taxon>
        <taxon>Pseudomonadati</taxon>
        <taxon>Pseudomonadota</taxon>
        <taxon>Gammaproteobacteria</taxon>
        <taxon>Vibrionales</taxon>
        <taxon>Vibrionaceae</taxon>
        <taxon>Photobacterium</taxon>
    </lineage>
</organism>
<evidence type="ECO:0000256" key="1">
    <source>
        <dbReference type="SAM" id="SignalP"/>
    </source>
</evidence>
<dbReference type="RefSeq" id="WP_107252227.1">
    <property type="nucleotide sequence ID" value="NZ_PYOC01000001.1"/>
</dbReference>
<comment type="caution">
    <text evidence="2">The sequence shown here is derived from an EMBL/GenBank/DDBJ whole genome shotgun (WGS) entry which is preliminary data.</text>
</comment>
<dbReference type="Proteomes" id="UP000241803">
    <property type="component" value="Unassembled WGS sequence"/>
</dbReference>
<evidence type="ECO:0000313" key="3">
    <source>
        <dbReference type="Proteomes" id="UP000241803"/>
    </source>
</evidence>
<feature type="signal peptide" evidence="1">
    <location>
        <begin position="1"/>
        <end position="22"/>
    </location>
</feature>
<accession>A0A2T3LDZ0</accession>
<name>A0A2T3LDZ0_9GAMM</name>
<keyword evidence="1" id="KW-0732">Signal</keyword>
<reference evidence="2 3" key="1">
    <citation type="submission" date="2018-03" db="EMBL/GenBank/DDBJ databases">
        <title>Whole genome sequencing of Histamine producing bacteria.</title>
        <authorList>
            <person name="Butler K."/>
        </authorList>
    </citation>
    <scope>NUCLEOTIDE SEQUENCE [LARGE SCALE GENOMIC DNA]</scope>
    <source>
        <strain evidence="2 3">ATCC 19614</strain>
    </source>
</reference>
<sequence>MKKTSKWFFASVIGGAAFWASASINHETIDDFGLLTMSETEMSSIRGGFVSINDTLINIGLSISTALNGEKVFTSYIADLTIDNGVLTSSSSSAKPVSVVQNGEGNTAPETISIDTGSIASIIQNTSDNTTIRVETQLDIQADVNSYLERQVINNRIENSILYSSY</sequence>
<feature type="chain" id="PRO_5015532498" evidence="1">
    <location>
        <begin position="23"/>
        <end position="166"/>
    </location>
</feature>
<dbReference type="AlphaFoldDB" id="A0A2T3LDZ0"/>
<evidence type="ECO:0000313" key="2">
    <source>
        <dbReference type="EMBL" id="PSV49602.1"/>
    </source>
</evidence>
<proteinExistence type="predicted"/>
<keyword evidence="3" id="KW-1185">Reference proteome</keyword>